<evidence type="ECO:0000256" key="2">
    <source>
        <dbReference type="ARBA" id="ARBA00017835"/>
    </source>
</evidence>
<gene>
    <name evidence="4" type="ORF">SAPINGB_P004844</name>
</gene>
<evidence type="ECO:0000256" key="3">
    <source>
        <dbReference type="ARBA" id="ARBA00029631"/>
    </source>
</evidence>
<dbReference type="OrthoDB" id="424969at2759"/>
<evidence type="ECO:0000313" key="5">
    <source>
        <dbReference type="Proteomes" id="UP000398389"/>
    </source>
</evidence>
<name>A0A5E8BXD3_9ASCO</name>
<dbReference type="Proteomes" id="UP000398389">
    <property type="component" value="Unassembled WGS sequence"/>
</dbReference>
<keyword evidence="5" id="KW-1185">Reference proteome</keyword>
<comment type="similarity">
    <text evidence="1">Belongs to the MTFP1 family.</text>
</comment>
<dbReference type="EMBL" id="CABVLU010000004">
    <property type="protein sequence ID" value="VVT56133.1"/>
    <property type="molecule type" value="Genomic_DNA"/>
</dbReference>
<dbReference type="AlphaFoldDB" id="A0A5E8BXD3"/>
<dbReference type="PANTHER" id="PTHR11001:SF2">
    <property type="entry name" value="MITOCHONDRIAL FISSION PROCESS PROTEIN 1"/>
    <property type="match status" value="1"/>
</dbReference>
<organism evidence="4 5">
    <name type="scientific">Magnusiomyces paraingens</name>
    <dbReference type="NCBI Taxonomy" id="2606893"/>
    <lineage>
        <taxon>Eukaryota</taxon>
        <taxon>Fungi</taxon>
        <taxon>Dikarya</taxon>
        <taxon>Ascomycota</taxon>
        <taxon>Saccharomycotina</taxon>
        <taxon>Dipodascomycetes</taxon>
        <taxon>Dipodascales</taxon>
        <taxon>Dipodascaceae</taxon>
        <taxon>Magnusiomyces</taxon>
    </lineage>
</organism>
<dbReference type="GO" id="GO:0000266">
    <property type="term" value="P:mitochondrial fission"/>
    <property type="evidence" value="ECO:0007669"/>
    <property type="project" value="TreeGrafter"/>
</dbReference>
<evidence type="ECO:0000256" key="1">
    <source>
        <dbReference type="ARBA" id="ARBA00009224"/>
    </source>
</evidence>
<reference evidence="4 5" key="1">
    <citation type="submission" date="2019-09" db="EMBL/GenBank/DDBJ databases">
        <authorList>
            <person name="Brejova B."/>
        </authorList>
    </citation>
    <scope>NUCLEOTIDE SEQUENCE [LARGE SCALE GENOMIC DNA]</scope>
</reference>
<protein>
    <recommendedName>
        <fullName evidence="2">Mitochondrial fission process protein 1</fullName>
    </recommendedName>
    <alternativeName>
        <fullName evidence="3">Mitochondrial 18 kDa protein</fullName>
    </alternativeName>
</protein>
<proteinExistence type="inferred from homology"/>
<evidence type="ECO:0000313" key="4">
    <source>
        <dbReference type="EMBL" id="VVT56133.1"/>
    </source>
</evidence>
<dbReference type="Pfam" id="PF10558">
    <property type="entry name" value="MTP18"/>
    <property type="match status" value="1"/>
</dbReference>
<dbReference type="GeneID" id="43583659"/>
<accession>A0A5E8BXD3</accession>
<sequence>MSSDQQKKNSEQQVIAPINTHNPETIESTDTNIRYAAYASRLRILLAAQRYVAYTSDIGESFRPVAHPKLVTCAYGISWAYLIGDVSYEAWKAKLRQHGVDDSYKPWDAIPYPSAEIQAKALDSNPDWKFVAVKRAVFQSIASMGLPAFTIHSTVKYAGIAMKNVKNPKVRTWGPVGLGLAVVPALPFLFDEPVEHAVDWVFDKGAELVSPKKKFE</sequence>
<dbReference type="GO" id="GO:0005739">
    <property type="term" value="C:mitochondrion"/>
    <property type="evidence" value="ECO:0007669"/>
    <property type="project" value="TreeGrafter"/>
</dbReference>
<dbReference type="InterPro" id="IPR019560">
    <property type="entry name" value="Mitochondrial_18_kDa_protein"/>
</dbReference>
<dbReference type="PANTHER" id="PTHR11001">
    <property type="entry name" value="MITOCHONDRIAL FISSION PROCESS PROTEIN 1"/>
    <property type="match status" value="1"/>
</dbReference>
<dbReference type="RefSeq" id="XP_031855450.1">
    <property type="nucleotide sequence ID" value="XM_031999559.1"/>
</dbReference>